<keyword evidence="2" id="KW-1185">Reference proteome</keyword>
<dbReference type="AlphaFoldDB" id="A0A4Y9XSU8"/>
<dbReference type="EMBL" id="SEOQ01001186">
    <property type="protein sequence ID" value="TFY53206.1"/>
    <property type="molecule type" value="Genomic_DNA"/>
</dbReference>
<evidence type="ECO:0000313" key="1">
    <source>
        <dbReference type="EMBL" id="TFY53206.1"/>
    </source>
</evidence>
<reference evidence="1 2" key="1">
    <citation type="submission" date="2019-02" db="EMBL/GenBank/DDBJ databases">
        <title>Genome sequencing of the rare red list fungi Dentipellis fragilis.</title>
        <authorList>
            <person name="Buettner E."/>
            <person name="Kellner H."/>
        </authorList>
    </citation>
    <scope>NUCLEOTIDE SEQUENCE [LARGE SCALE GENOMIC DNA]</scope>
    <source>
        <strain evidence="1 2">DSM 105465</strain>
    </source>
</reference>
<accession>A0A4Y9XSU8</accession>
<comment type="caution">
    <text evidence="1">The sequence shown here is derived from an EMBL/GenBank/DDBJ whole genome shotgun (WGS) entry which is preliminary data.</text>
</comment>
<protein>
    <submittedName>
        <fullName evidence="1">Uncharacterized protein</fullName>
    </submittedName>
</protein>
<gene>
    <name evidence="1" type="ORF">EVG20_g10222</name>
</gene>
<sequence>DALSSLSLEHLRICISTLGHLGRHADTNIALTAVESLFWSVSDSIRAKRKDVEKEPDLDVLAVGDPAAIGSIFTYVLVASIMRLRTLPRAWDVAPALRCLDKALRALKVGLGEAELKEKMTEASERAWLTHSHSPDYRPDIGNLSPVHTIVIDTVNGIELEAPGVPSLVLEEISEYTHLCFSSHSSAPDLSPPVALSISTSTASGSRVPPPRRVTYIALTEKCMPTLVNLFLQFRDRGEIYVNGTLEAVLWAYAIPMKLKYDCPPVSKFGKDPPLWKSVTMNFLRIVNQIAPQLTKLHKDCTAADSQPFDVQEAEEDFDLSLIASLEVDVVPHLGDPRISDYVITQLAKILQHGSHLCEQELDDDYLYTFIMSVKTPVDSKGKSWANGAMAKLDAGSTDPGTPISKE</sequence>
<evidence type="ECO:0000313" key="2">
    <source>
        <dbReference type="Proteomes" id="UP000298327"/>
    </source>
</evidence>
<name>A0A4Y9XSU8_9AGAM</name>
<proteinExistence type="predicted"/>
<dbReference type="STRING" id="205917.A0A4Y9XSU8"/>
<dbReference type="OrthoDB" id="294853at2759"/>
<organism evidence="1 2">
    <name type="scientific">Dentipellis fragilis</name>
    <dbReference type="NCBI Taxonomy" id="205917"/>
    <lineage>
        <taxon>Eukaryota</taxon>
        <taxon>Fungi</taxon>
        <taxon>Dikarya</taxon>
        <taxon>Basidiomycota</taxon>
        <taxon>Agaricomycotina</taxon>
        <taxon>Agaricomycetes</taxon>
        <taxon>Russulales</taxon>
        <taxon>Hericiaceae</taxon>
        <taxon>Dentipellis</taxon>
    </lineage>
</organism>
<dbReference type="Proteomes" id="UP000298327">
    <property type="component" value="Unassembled WGS sequence"/>
</dbReference>
<feature type="non-terminal residue" evidence="1">
    <location>
        <position position="1"/>
    </location>
</feature>